<evidence type="ECO:0000256" key="7">
    <source>
        <dbReference type="ARBA" id="ARBA00022692"/>
    </source>
</evidence>
<feature type="transmembrane region" description="Helical" evidence="21">
    <location>
        <begin position="42"/>
        <end position="63"/>
    </location>
</feature>
<dbReference type="PANTHER" id="PTHR30474:SF2">
    <property type="entry name" value="PEPTIDOGLYCAN GLYCOSYLTRANSFERASE FTSW-RELATED"/>
    <property type="match status" value="1"/>
</dbReference>
<keyword evidence="5" id="KW-0328">Glycosyltransferase</keyword>
<evidence type="ECO:0000256" key="15">
    <source>
        <dbReference type="ARBA" id="ARBA00033270"/>
    </source>
</evidence>
<keyword evidence="8" id="KW-0133">Cell shape</keyword>
<feature type="transmembrane region" description="Helical" evidence="21">
    <location>
        <begin position="340"/>
        <end position="361"/>
    </location>
</feature>
<dbReference type="NCBIfam" id="TIGR02614">
    <property type="entry name" value="ftsW"/>
    <property type="match status" value="1"/>
</dbReference>
<evidence type="ECO:0000313" key="22">
    <source>
        <dbReference type="EMBL" id="OGZ56458.1"/>
    </source>
</evidence>
<dbReference type="InterPro" id="IPR001182">
    <property type="entry name" value="FtsW/RodA"/>
</dbReference>
<reference evidence="22 23" key="1">
    <citation type="journal article" date="2016" name="Nat. Commun.">
        <title>Thousands of microbial genomes shed light on interconnected biogeochemical processes in an aquifer system.</title>
        <authorList>
            <person name="Anantharaman K."/>
            <person name="Brown C.T."/>
            <person name="Hug L.A."/>
            <person name="Sharon I."/>
            <person name="Castelle C.J."/>
            <person name="Probst A.J."/>
            <person name="Thomas B.C."/>
            <person name="Singh A."/>
            <person name="Wilkins M.J."/>
            <person name="Karaoz U."/>
            <person name="Brodie E.L."/>
            <person name="Williams K.H."/>
            <person name="Hubbard S.S."/>
            <person name="Banfield J.F."/>
        </authorList>
    </citation>
    <scope>NUCLEOTIDE SEQUENCE [LARGE SCALE GENOMIC DNA]</scope>
</reference>
<dbReference type="PANTHER" id="PTHR30474">
    <property type="entry name" value="CELL CYCLE PROTEIN"/>
    <property type="match status" value="1"/>
</dbReference>
<keyword evidence="12" id="KW-0131">Cell cycle</keyword>
<dbReference type="GO" id="GO:0005886">
    <property type="term" value="C:plasma membrane"/>
    <property type="evidence" value="ECO:0007669"/>
    <property type="project" value="UniProtKB-SubCell"/>
</dbReference>
<organism evidence="22 23">
    <name type="scientific">Candidatus Ryanbacteria bacterium RIFCSPLOWO2_02_FULL_47_14</name>
    <dbReference type="NCBI Taxonomy" id="1802129"/>
    <lineage>
        <taxon>Bacteria</taxon>
        <taxon>Candidatus Ryaniibacteriota</taxon>
    </lineage>
</organism>
<dbReference type="GO" id="GO:0008360">
    <property type="term" value="P:regulation of cell shape"/>
    <property type="evidence" value="ECO:0007669"/>
    <property type="project" value="UniProtKB-KW"/>
</dbReference>
<feature type="transmembrane region" description="Helical" evidence="21">
    <location>
        <begin position="12"/>
        <end position="36"/>
    </location>
</feature>
<evidence type="ECO:0000256" key="4">
    <source>
        <dbReference type="ARBA" id="ARBA00022618"/>
    </source>
</evidence>
<evidence type="ECO:0000256" key="10">
    <source>
        <dbReference type="ARBA" id="ARBA00022989"/>
    </source>
</evidence>
<dbReference type="AlphaFoldDB" id="A0A1G2H396"/>
<comment type="caution">
    <text evidence="22">The sequence shown here is derived from an EMBL/GenBank/DDBJ whole genome shotgun (WGS) entry which is preliminary data.</text>
</comment>
<comment type="pathway">
    <text evidence="2">Cell wall biogenesis; peptidoglycan biosynthesis.</text>
</comment>
<gene>
    <name evidence="22" type="ORF">A3J04_00495</name>
</gene>
<keyword evidence="13" id="KW-0961">Cell wall biogenesis/degradation</keyword>
<evidence type="ECO:0000256" key="6">
    <source>
        <dbReference type="ARBA" id="ARBA00022679"/>
    </source>
</evidence>
<keyword evidence="6" id="KW-0808">Transferase</keyword>
<evidence type="ECO:0000256" key="20">
    <source>
        <dbReference type="ARBA" id="ARBA00049902"/>
    </source>
</evidence>
<feature type="transmembrane region" description="Helical" evidence="21">
    <location>
        <begin position="307"/>
        <end position="328"/>
    </location>
</feature>
<dbReference type="InterPro" id="IPR018365">
    <property type="entry name" value="Cell_cycle_FtsW-rel_CS"/>
</dbReference>
<dbReference type="GO" id="GO:0009252">
    <property type="term" value="P:peptidoglycan biosynthetic process"/>
    <property type="evidence" value="ECO:0007669"/>
    <property type="project" value="UniProtKB-KW"/>
</dbReference>
<feature type="transmembrane region" description="Helical" evidence="21">
    <location>
        <begin position="111"/>
        <end position="129"/>
    </location>
</feature>
<dbReference type="GO" id="GO:0071555">
    <property type="term" value="P:cell wall organization"/>
    <property type="evidence" value="ECO:0007669"/>
    <property type="project" value="UniProtKB-KW"/>
</dbReference>
<comment type="subcellular location">
    <subcellularLocation>
        <location evidence="1">Cell membrane</location>
        <topology evidence="1">Multi-pass membrane protein</topology>
    </subcellularLocation>
</comment>
<evidence type="ECO:0000313" key="23">
    <source>
        <dbReference type="Proteomes" id="UP000177954"/>
    </source>
</evidence>
<keyword evidence="4 22" id="KW-0132">Cell division</keyword>
<proteinExistence type="inferred from homology"/>
<feature type="transmembrane region" description="Helical" evidence="21">
    <location>
        <begin position="189"/>
        <end position="210"/>
    </location>
</feature>
<feature type="transmembrane region" description="Helical" evidence="21">
    <location>
        <begin position="75"/>
        <end position="99"/>
    </location>
</feature>
<keyword evidence="11 21" id="KW-0472">Membrane</keyword>
<dbReference type="EC" id="2.4.99.28" evidence="19"/>
<evidence type="ECO:0000256" key="1">
    <source>
        <dbReference type="ARBA" id="ARBA00004651"/>
    </source>
</evidence>
<evidence type="ECO:0000256" key="8">
    <source>
        <dbReference type="ARBA" id="ARBA00022960"/>
    </source>
</evidence>
<evidence type="ECO:0000256" key="12">
    <source>
        <dbReference type="ARBA" id="ARBA00023306"/>
    </source>
</evidence>
<evidence type="ECO:0000256" key="16">
    <source>
        <dbReference type="ARBA" id="ARBA00038053"/>
    </source>
</evidence>
<protein>
    <recommendedName>
        <fullName evidence="17">Probable peptidoglycan glycosyltransferase FtsW</fullName>
        <ecNumber evidence="19">2.4.99.28</ecNumber>
    </recommendedName>
    <alternativeName>
        <fullName evidence="18">Cell division protein FtsW</fullName>
    </alternativeName>
    <alternativeName>
        <fullName evidence="15">Cell wall polymerase</fullName>
    </alternativeName>
    <alternativeName>
        <fullName evidence="14">Peptidoglycan polymerase</fullName>
    </alternativeName>
</protein>
<dbReference type="GO" id="GO:0051301">
    <property type="term" value="P:cell division"/>
    <property type="evidence" value="ECO:0007669"/>
    <property type="project" value="UniProtKB-KW"/>
</dbReference>
<name>A0A1G2H396_9BACT</name>
<feature type="transmembrane region" description="Helical" evidence="21">
    <location>
        <begin position="165"/>
        <end position="182"/>
    </location>
</feature>
<dbReference type="GO" id="GO:0008955">
    <property type="term" value="F:peptidoglycan glycosyltransferase activity"/>
    <property type="evidence" value="ECO:0007669"/>
    <property type="project" value="UniProtKB-EC"/>
</dbReference>
<dbReference type="Pfam" id="PF01098">
    <property type="entry name" value="FTSW_RODA_SPOVE"/>
    <property type="match status" value="1"/>
</dbReference>
<dbReference type="EMBL" id="MHNZ01000016">
    <property type="protein sequence ID" value="OGZ56458.1"/>
    <property type="molecule type" value="Genomic_DNA"/>
</dbReference>
<evidence type="ECO:0000256" key="11">
    <source>
        <dbReference type="ARBA" id="ARBA00023136"/>
    </source>
</evidence>
<feature type="transmembrane region" description="Helical" evidence="21">
    <location>
        <begin position="141"/>
        <end position="159"/>
    </location>
</feature>
<evidence type="ECO:0000256" key="18">
    <source>
        <dbReference type="ARBA" id="ARBA00041418"/>
    </source>
</evidence>
<dbReference type="InterPro" id="IPR013437">
    <property type="entry name" value="FtsW"/>
</dbReference>
<dbReference type="STRING" id="1802129.A3J04_00495"/>
<evidence type="ECO:0000256" key="3">
    <source>
        <dbReference type="ARBA" id="ARBA00022475"/>
    </source>
</evidence>
<accession>A0A1G2H396</accession>
<comment type="catalytic activity">
    <reaction evidence="20">
        <text>[GlcNAc-(1-&gt;4)-Mur2Ac(oyl-L-Ala-gamma-D-Glu-L-Lys-D-Ala-D-Ala)](n)-di-trans,octa-cis-undecaprenyl diphosphate + beta-D-GlcNAc-(1-&gt;4)-Mur2Ac(oyl-L-Ala-gamma-D-Glu-L-Lys-D-Ala-D-Ala)-di-trans,octa-cis-undecaprenyl diphosphate = [GlcNAc-(1-&gt;4)-Mur2Ac(oyl-L-Ala-gamma-D-Glu-L-Lys-D-Ala-D-Ala)](n+1)-di-trans,octa-cis-undecaprenyl diphosphate + di-trans,octa-cis-undecaprenyl diphosphate + H(+)</text>
        <dbReference type="Rhea" id="RHEA:23708"/>
        <dbReference type="Rhea" id="RHEA-COMP:9602"/>
        <dbReference type="Rhea" id="RHEA-COMP:9603"/>
        <dbReference type="ChEBI" id="CHEBI:15378"/>
        <dbReference type="ChEBI" id="CHEBI:58405"/>
        <dbReference type="ChEBI" id="CHEBI:60033"/>
        <dbReference type="ChEBI" id="CHEBI:78435"/>
        <dbReference type="EC" id="2.4.99.28"/>
    </reaction>
</comment>
<sequence length="367" mass="40302">MRSILADTDRTLLGVTIFLVCAGFIILMSASAPLSIKYFGHSYYYIFHQLILSLTFGAFLFFVGLRIPIDWYRRYALIFLVVAIVLILLVFVQGIGFGAGTAQRWIRLGRFSFQPSEMLKLAFVIYLAAWIRSKQNHVATLWKGLIPFLVLISIVGGLLINEPDFGTLGVLVVVSFLVFFLGGGNTRQVIVAGIIGVVLVGIAVATVPYARDRLVVFFSPSDDEQGKGYQINQARIAIGSGRLWGRGVGLSRQKFYYLPEPMGDAVFAVFAEEFGFIGVIFLSGAFFLFLIRGMVVAGRAKDQFARLLAAGITLLVVVQAAINMGALSGLFPLTGIPLPFVSYGGSALVFLFFEMGILLRISRYRLS</sequence>
<keyword evidence="10 21" id="KW-1133">Transmembrane helix</keyword>
<evidence type="ECO:0000256" key="17">
    <source>
        <dbReference type="ARBA" id="ARBA00041185"/>
    </source>
</evidence>
<evidence type="ECO:0000256" key="14">
    <source>
        <dbReference type="ARBA" id="ARBA00032370"/>
    </source>
</evidence>
<comment type="similarity">
    <text evidence="16">Belongs to the SEDS family. FtsW subfamily.</text>
</comment>
<dbReference type="Proteomes" id="UP000177954">
    <property type="component" value="Unassembled WGS sequence"/>
</dbReference>
<keyword evidence="3" id="KW-1003">Cell membrane</keyword>
<evidence type="ECO:0000256" key="13">
    <source>
        <dbReference type="ARBA" id="ARBA00023316"/>
    </source>
</evidence>
<evidence type="ECO:0000256" key="5">
    <source>
        <dbReference type="ARBA" id="ARBA00022676"/>
    </source>
</evidence>
<keyword evidence="7 21" id="KW-0812">Transmembrane</keyword>
<evidence type="ECO:0000256" key="19">
    <source>
        <dbReference type="ARBA" id="ARBA00044770"/>
    </source>
</evidence>
<dbReference type="PROSITE" id="PS00428">
    <property type="entry name" value="FTSW_RODA_SPOVE"/>
    <property type="match status" value="1"/>
</dbReference>
<dbReference type="GO" id="GO:0015648">
    <property type="term" value="F:lipid-linked peptidoglycan transporter activity"/>
    <property type="evidence" value="ECO:0007669"/>
    <property type="project" value="TreeGrafter"/>
</dbReference>
<keyword evidence="9" id="KW-0573">Peptidoglycan synthesis</keyword>
<evidence type="ECO:0000256" key="9">
    <source>
        <dbReference type="ARBA" id="ARBA00022984"/>
    </source>
</evidence>
<evidence type="ECO:0000256" key="2">
    <source>
        <dbReference type="ARBA" id="ARBA00004752"/>
    </source>
</evidence>
<dbReference type="GO" id="GO:0032153">
    <property type="term" value="C:cell division site"/>
    <property type="evidence" value="ECO:0007669"/>
    <property type="project" value="TreeGrafter"/>
</dbReference>
<evidence type="ECO:0000256" key="21">
    <source>
        <dbReference type="SAM" id="Phobius"/>
    </source>
</evidence>
<feature type="transmembrane region" description="Helical" evidence="21">
    <location>
        <begin position="274"/>
        <end position="295"/>
    </location>
</feature>